<evidence type="ECO:0000313" key="2">
    <source>
        <dbReference type="Proteomes" id="UP000195043"/>
    </source>
</evidence>
<dbReference type="EMBL" id="NGKU01000001">
    <property type="protein sequence ID" value="OTN76347.1"/>
    <property type="molecule type" value="Genomic_DNA"/>
</dbReference>
<comment type="caution">
    <text evidence="1">The sequence shown here is derived from an EMBL/GenBank/DDBJ whole genome shotgun (WGS) entry which is preliminary data.</text>
</comment>
<accession>A0A242A5N2</accession>
<evidence type="ECO:0000313" key="1">
    <source>
        <dbReference type="EMBL" id="OTN76347.1"/>
    </source>
</evidence>
<gene>
    <name evidence="1" type="ORF">A5886_001424</name>
</gene>
<organism evidence="1 2">
    <name type="scientific">Candidatus Enterococcus testudinis</name>
    <dbReference type="NCBI Taxonomy" id="1834191"/>
    <lineage>
        <taxon>Bacteria</taxon>
        <taxon>Bacillati</taxon>
        <taxon>Bacillota</taxon>
        <taxon>Bacilli</taxon>
        <taxon>Lactobacillales</taxon>
        <taxon>Enterococcaceae</taxon>
        <taxon>Enterococcus</taxon>
    </lineage>
</organism>
<name>A0A242A5N2_9ENTE</name>
<dbReference type="SUPFAM" id="SSF46955">
    <property type="entry name" value="Putative DNA-binding domain"/>
    <property type="match status" value="1"/>
</dbReference>
<protein>
    <recommendedName>
        <fullName evidence="3">HTH merR-type domain-containing protein</fullName>
    </recommendedName>
</protein>
<evidence type="ECO:0008006" key="3">
    <source>
        <dbReference type="Google" id="ProtNLM"/>
    </source>
</evidence>
<dbReference type="InterPro" id="IPR009061">
    <property type="entry name" value="DNA-bd_dom_put_sf"/>
</dbReference>
<dbReference type="Proteomes" id="UP000195043">
    <property type="component" value="Unassembled WGS sequence"/>
</dbReference>
<sequence length="34" mass="4148">MLDLTVDRILYYERFGIILSITRDKNSYRVLKQN</sequence>
<keyword evidence="2" id="KW-1185">Reference proteome</keyword>
<dbReference type="AlphaFoldDB" id="A0A242A5N2"/>
<proteinExistence type="predicted"/>
<reference evidence="1 2" key="1">
    <citation type="submission" date="2017-05" db="EMBL/GenBank/DDBJ databases">
        <title>The Genome Sequence of Enterococcus sp. 8G7_MSG3316.</title>
        <authorList>
            <consortium name="The Broad Institute Genomics Platform"/>
            <consortium name="The Broad Institute Genomic Center for Infectious Diseases"/>
            <person name="Earl A."/>
            <person name="Manson A."/>
            <person name="Schwartman J."/>
            <person name="Gilmore M."/>
            <person name="Abouelleil A."/>
            <person name="Cao P."/>
            <person name="Chapman S."/>
            <person name="Cusick C."/>
            <person name="Shea T."/>
            <person name="Young S."/>
            <person name="Neafsey D."/>
            <person name="Nusbaum C."/>
            <person name="Birren B."/>
        </authorList>
    </citation>
    <scope>NUCLEOTIDE SEQUENCE [LARGE SCALE GENOMIC DNA]</scope>
    <source>
        <strain evidence="1 2">8G7_MSG3316</strain>
    </source>
</reference>